<feature type="compositionally biased region" description="Basic and acidic residues" evidence="4">
    <location>
        <begin position="426"/>
        <end position="439"/>
    </location>
</feature>
<dbReference type="GO" id="GO:0040029">
    <property type="term" value="P:epigenetic regulation of gene expression"/>
    <property type="evidence" value="ECO:0000318"/>
    <property type="project" value="GO_Central"/>
</dbReference>
<dbReference type="AlphaFoldDB" id="A0A1S3XT60"/>
<feature type="region of interest" description="Disordered" evidence="4">
    <location>
        <begin position="346"/>
        <end position="452"/>
    </location>
</feature>
<evidence type="ECO:0000256" key="2">
    <source>
        <dbReference type="ARBA" id="ARBA00022491"/>
    </source>
</evidence>
<evidence type="ECO:0000313" key="6">
    <source>
        <dbReference type="RefSeq" id="XP_016443136.1"/>
    </source>
</evidence>
<dbReference type="KEGG" id="nta:107768516"/>
<gene>
    <name evidence="6" type="primary">LOC107768516</name>
</gene>
<evidence type="ECO:0000259" key="5">
    <source>
        <dbReference type="Pfam" id="PF00850"/>
    </source>
</evidence>
<sequence>MEEFVYVVNEDFRDNVGAFTKIRWLGEFYAGAVAAKRAQARRSENALLGRSSQMRRNLRKSATTDVVLSIAEATTGGSRLSRKCEPFSAKEKIAEKVAEGELDSAFAIVKPLGHHAKEDEPRGFCLFNNVGIATSYLLNERVDLGIKKILIVDWDVHHGNVAPTKYFFGRIIVNPTRHEAKSFYPCGEDGSHLMIGEGPGAGYNINVPWENAGRDDADYIAVWDNILVPIAKEFYPDLIMISAGFDADSQAFLCLLSLKYQTSQSLFILVHQNKKWPKHLKSFHRKRKLPRLSRSANNQQRSHSLKNSFLHRASLTLTSKMKRPPWFWADASQYRAVDWMSGLGKDVPMRPPASDEENLPQPSVLKQKKERKTREASSSTKLDEQKPKKRQTHRGNEKEKEDDSGLIARTRASTGARKASKLVKINADRSRPNEVKEETSAQVPEPKGNEGVFPQCKEAIEEVMDAGAEKELKSPQDGGTVETCHKEVAHGEEDLFRGFFAGIENVTGSSDLKVPRKSLGEASSSSKLTDQFPTPSVDPGRKRTMVITVPEYARVLGAPVWVSSYL</sequence>
<dbReference type="Gene3D" id="3.40.800.20">
    <property type="entry name" value="Histone deacetylase domain"/>
    <property type="match status" value="1"/>
</dbReference>
<keyword evidence="2" id="KW-0678">Repressor</keyword>
<dbReference type="InterPro" id="IPR023696">
    <property type="entry name" value="Ureohydrolase_dom_sf"/>
</dbReference>
<feature type="compositionally biased region" description="Basic and acidic residues" evidence="4">
    <location>
        <begin position="394"/>
        <end position="403"/>
    </location>
</feature>
<dbReference type="PANTHER" id="PTHR10625:SF25">
    <property type="entry name" value="HISTONE DEACETYLASE 18-RELATED"/>
    <property type="match status" value="1"/>
</dbReference>
<organism evidence="6">
    <name type="scientific">Nicotiana tabacum</name>
    <name type="common">Common tobacco</name>
    <dbReference type="NCBI Taxonomy" id="4097"/>
    <lineage>
        <taxon>Eukaryota</taxon>
        <taxon>Viridiplantae</taxon>
        <taxon>Streptophyta</taxon>
        <taxon>Embryophyta</taxon>
        <taxon>Tracheophyta</taxon>
        <taxon>Spermatophyta</taxon>
        <taxon>Magnoliopsida</taxon>
        <taxon>eudicotyledons</taxon>
        <taxon>Gunneridae</taxon>
        <taxon>Pentapetalae</taxon>
        <taxon>asterids</taxon>
        <taxon>lamiids</taxon>
        <taxon>Solanales</taxon>
        <taxon>Solanaceae</taxon>
        <taxon>Nicotianoideae</taxon>
        <taxon>Nicotianeae</taxon>
        <taxon>Nicotiana</taxon>
    </lineage>
</organism>
<proteinExistence type="predicted"/>
<dbReference type="GO" id="GO:0004407">
    <property type="term" value="F:histone deacetylase activity"/>
    <property type="evidence" value="ECO:0000318"/>
    <property type="project" value="GO_Central"/>
</dbReference>
<dbReference type="RefSeq" id="XP_016443136.1">
    <property type="nucleotide sequence ID" value="XM_016587650.1"/>
</dbReference>
<evidence type="ECO:0000256" key="1">
    <source>
        <dbReference type="ARBA" id="ARBA00001947"/>
    </source>
</evidence>
<dbReference type="GO" id="GO:0005737">
    <property type="term" value="C:cytoplasm"/>
    <property type="evidence" value="ECO:0000318"/>
    <property type="project" value="GO_Central"/>
</dbReference>
<dbReference type="SMR" id="A0A1S3XT60"/>
<dbReference type="Pfam" id="PF00850">
    <property type="entry name" value="Hist_deacetyl"/>
    <property type="match status" value="1"/>
</dbReference>
<dbReference type="PANTHER" id="PTHR10625">
    <property type="entry name" value="HISTONE DEACETYLASE HDAC1-RELATED"/>
    <property type="match status" value="1"/>
</dbReference>
<feature type="domain" description="Histone deacetylase" evidence="5">
    <location>
        <begin position="91"/>
        <end position="268"/>
    </location>
</feature>
<dbReference type="OrthoDB" id="424012at2759"/>
<evidence type="ECO:0000256" key="4">
    <source>
        <dbReference type="SAM" id="MobiDB-lite"/>
    </source>
</evidence>
<dbReference type="GO" id="GO:0000118">
    <property type="term" value="C:histone deacetylase complex"/>
    <property type="evidence" value="ECO:0000318"/>
    <property type="project" value="GO_Central"/>
</dbReference>
<feature type="compositionally biased region" description="Polar residues" evidence="4">
    <location>
        <begin position="521"/>
        <end position="534"/>
    </location>
</feature>
<protein>
    <submittedName>
        <fullName evidence="6">Histone deacetylase 18-like</fullName>
    </submittedName>
</protein>
<accession>A0A1S3XT60</accession>
<dbReference type="InterPro" id="IPR023801">
    <property type="entry name" value="His_deacetylse_dom"/>
</dbReference>
<evidence type="ECO:0000256" key="3">
    <source>
        <dbReference type="ARBA" id="ARBA00022853"/>
    </source>
</evidence>
<keyword evidence="3" id="KW-0156">Chromatin regulator</keyword>
<name>A0A1S3XT60_TOBAC</name>
<dbReference type="InterPro" id="IPR000286">
    <property type="entry name" value="HDACs"/>
</dbReference>
<feature type="region of interest" description="Disordered" evidence="4">
    <location>
        <begin position="514"/>
        <end position="541"/>
    </location>
</feature>
<dbReference type="PaxDb" id="4097-A0A1S3XT60"/>
<reference evidence="6" key="1">
    <citation type="submission" date="2025-08" db="UniProtKB">
        <authorList>
            <consortium name="RefSeq"/>
        </authorList>
    </citation>
    <scope>IDENTIFICATION</scope>
</reference>
<dbReference type="PRINTS" id="PR01270">
    <property type="entry name" value="HDASUPER"/>
</dbReference>
<dbReference type="STRING" id="4097.A0A1S3XT60"/>
<dbReference type="SUPFAM" id="SSF52768">
    <property type="entry name" value="Arginase/deacetylase"/>
    <property type="match status" value="1"/>
</dbReference>
<comment type="cofactor">
    <cofactor evidence="1">
        <name>Zn(2+)</name>
        <dbReference type="ChEBI" id="CHEBI:29105"/>
    </cofactor>
</comment>
<dbReference type="InterPro" id="IPR037138">
    <property type="entry name" value="His_deacetylse_dom_sf"/>
</dbReference>